<keyword evidence="7" id="KW-1278">Translocase</keyword>
<dbReference type="Pfam" id="PF13246">
    <property type="entry name" value="Cation_ATPase"/>
    <property type="match status" value="1"/>
</dbReference>
<dbReference type="Pfam" id="PF00690">
    <property type="entry name" value="Cation_ATPase_N"/>
    <property type="match status" value="1"/>
</dbReference>
<evidence type="ECO:0000256" key="1">
    <source>
        <dbReference type="ARBA" id="ARBA00004651"/>
    </source>
</evidence>
<dbReference type="Pfam" id="PF00122">
    <property type="entry name" value="E1-E2_ATPase"/>
    <property type="match status" value="1"/>
</dbReference>
<dbReference type="PANTHER" id="PTHR43294">
    <property type="entry name" value="SODIUM/POTASSIUM-TRANSPORTING ATPASE SUBUNIT ALPHA"/>
    <property type="match status" value="1"/>
</dbReference>
<evidence type="ECO:0000256" key="9">
    <source>
        <dbReference type="ARBA" id="ARBA00023136"/>
    </source>
</evidence>
<evidence type="ECO:0000256" key="5">
    <source>
        <dbReference type="ARBA" id="ARBA00022741"/>
    </source>
</evidence>
<evidence type="ECO:0000313" key="13">
    <source>
        <dbReference type="Proteomes" id="UP001139104"/>
    </source>
</evidence>
<feature type="transmembrane region" description="Helical" evidence="10">
    <location>
        <begin position="257"/>
        <end position="274"/>
    </location>
</feature>
<dbReference type="InterPro" id="IPR018303">
    <property type="entry name" value="ATPase_P-typ_P_site"/>
</dbReference>
<feature type="transmembrane region" description="Helical" evidence="10">
    <location>
        <begin position="810"/>
        <end position="833"/>
    </location>
</feature>
<dbReference type="PROSITE" id="PS00154">
    <property type="entry name" value="ATPASE_E1_E2"/>
    <property type="match status" value="1"/>
</dbReference>
<feature type="transmembrane region" description="Helical" evidence="10">
    <location>
        <begin position="778"/>
        <end position="798"/>
    </location>
</feature>
<feature type="transmembrane region" description="Helical" evidence="10">
    <location>
        <begin position="68"/>
        <end position="86"/>
    </location>
</feature>
<dbReference type="InterPro" id="IPR023298">
    <property type="entry name" value="ATPase_P-typ_TM_dom_sf"/>
</dbReference>
<keyword evidence="6" id="KW-0067">ATP-binding</keyword>
<feature type="domain" description="Cation-transporting P-type ATPase N-terminal" evidence="11">
    <location>
        <begin position="14"/>
        <end position="88"/>
    </location>
</feature>
<evidence type="ECO:0000313" key="12">
    <source>
        <dbReference type="EMBL" id="MCI4683471.1"/>
    </source>
</evidence>
<organism evidence="12 13">
    <name type="scientific">Candidatus Rhodoblastus alkanivorans</name>
    <dbReference type="NCBI Taxonomy" id="2954117"/>
    <lineage>
        <taxon>Bacteria</taxon>
        <taxon>Pseudomonadati</taxon>
        <taxon>Pseudomonadota</taxon>
        <taxon>Alphaproteobacteria</taxon>
        <taxon>Hyphomicrobiales</taxon>
        <taxon>Rhodoblastaceae</taxon>
        <taxon>Rhodoblastus</taxon>
    </lineage>
</organism>
<dbReference type="InterPro" id="IPR004014">
    <property type="entry name" value="ATPase_P-typ_cation-transptr_N"/>
</dbReference>
<dbReference type="SUPFAM" id="SSF81660">
    <property type="entry name" value="Metal cation-transporting ATPase, ATP-binding domain N"/>
    <property type="match status" value="1"/>
</dbReference>
<comment type="caution">
    <text evidence="12">The sequence shown here is derived from an EMBL/GenBank/DDBJ whole genome shotgun (WGS) entry which is preliminary data.</text>
</comment>
<comment type="similarity">
    <text evidence="2">Belongs to the cation transport ATPase (P-type) (TC 3.A.3) family. Type IIA subfamily.</text>
</comment>
<dbReference type="SUPFAM" id="SSF56784">
    <property type="entry name" value="HAD-like"/>
    <property type="match status" value="1"/>
</dbReference>
<comment type="subcellular location">
    <subcellularLocation>
        <location evidence="1">Cell membrane</location>
        <topology evidence="1">Multi-pass membrane protein</topology>
    </subcellularLocation>
</comment>
<dbReference type="PRINTS" id="PR00120">
    <property type="entry name" value="HATPASE"/>
</dbReference>
<feature type="transmembrane region" description="Helical" evidence="10">
    <location>
        <begin position="703"/>
        <end position="725"/>
    </location>
</feature>
<keyword evidence="5" id="KW-0547">Nucleotide-binding</keyword>
<dbReference type="InterPro" id="IPR023299">
    <property type="entry name" value="ATPase_P-typ_cyto_dom_N"/>
</dbReference>
<dbReference type="InterPro" id="IPR059000">
    <property type="entry name" value="ATPase_P-type_domA"/>
</dbReference>
<feature type="transmembrane region" description="Helical" evidence="10">
    <location>
        <begin position="676"/>
        <end position="697"/>
    </location>
</feature>
<accession>A0ABS9Z787</accession>
<keyword evidence="4 10" id="KW-0812">Transmembrane</keyword>
<evidence type="ECO:0000256" key="3">
    <source>
        <dbReference type="ARBA" id="ARBA00022475"/>
    </source>
</evidence>
<evidence type="ECO:0000256" key="10">
    <source>
        <dbReference type="SAM" id="Phobius"/>
    </source>
</evidence>
<dbReference type="NCBIfam" id="TIGR01494">
    <property type="entry name" value="ATPase_P-type"/>
    <property type="match status" value="2"/>
</dbReference>
<keyword evidence="9 10" id="KW-0472">Membrane</keyword>
<dbReference type="Proteomes" id="UP001139104">
    <property type="component" value="Unassembled WGS sequence"/>
</dbReference>
<name>A0ABS9Z787_9HYPH</name>
<dbReference type="InterPro" id="IPR006068">
    <property type="entry name" value="ATPase_P-typ_cation-transptr_C"/>
</dbReference>
<dbReference type="EMBL" id="JAIVFP010000001">
    <property type="protein sequence ID" value="MCI4683471.1"/>
    <property type="molecule type" value="Genomic_DNA"/>
</dbReference>
<evidence type="ECO:0000256" key="4">
    <source>
        <dbReference type="ARBA" id="ARBA00022692"/>
    </source>
</evidence>
<dbReference type="PANTHER" id="PTHR43294:SF21">
    <property type="entry name" value="CATION TRANSPORTING ATPASE"/>
    <property type="match status" value="1"/>
</dbReference>
<dbReference type="Gene3D" id="2.70.150.10">
    <property type="entry name" value="Calcium-transporting ATPase, cytoplasmic transduction domain A"/>
    <property type="match status" value="1"/>
</dbReference>
<sequence length="878" mass="92989">MDDRTASSKDDAPPWHTLGAADVAARLGADLDNGLTAEEAARRLARDGPNEIREKAARGLLAMLADQFKDFTILVLIAAAGVAGLAGEVSDMLVILAIVVLNAIIGLVQDYRAERAIVELKRLAALKAVVLRDGRLHTIPAAEAVRGDIALLEAGAAAPADLRLIEAPGLKMAEAALTGESTPVLKQPRALADAALALGDRVNMAFKGSTATYGHGRGVVVATGMATELGRIAALMQAIPPAPTPLQRRLSHFGRRLALALLAICALVFALGLLRGAPPLLMLMTAVSLAVAAIPEALPAVVTVMLALGAQAMARRNALARRLPAIETLGSVSFIGADKTGTLTLNQMRVVEAFVAGRRLAAAALDAGDETIRRFIDALALCNDAAAGEAGEGVGDPMEVALWRIAAEKGRAKERLEKDAPRIKELPFDSDRKRMTTFHRDGDRFVAFTKGAPETLVPLCGDDDFAPERARLLAIAEDMAADGLRVLAVAARAWDALPATADPAALECGLTFLGFVGLQDPPRPEAKAAAAQCRAAGITTVMITGDHPVTARAIAAALGMLAPGDEVMTGPELRLLSDAELAARMERTRIFARVDPEQKLRIVEAVQARGAFVAMTGDGVNDAPALLRADIGVAMGKSGTDVAREASALVLLDDNFATIVAAIAEGRRIYDNIRKFISYILTCNAGEIWTILLAPFFGLPIPLLPIQILWINLVTDGLPGMALAAEPAERDIMRRPPRPADESIFARGTAWRILWGGVAMGAMALITQAGALRLGVDHWQTMVFTVLTLSQMGNVLAIRSERDSLFRQGLFSNPPLLGAVVLTIFLQLAAIYAPTLNALFHTSPLTARELAACVALSTPTFMMFEIEKWLARRGVISR</sequence>
<dbReference type="SUPFAM" id="SSF81665">
    <property type="entry name" value="Calcium ATPase, transmembrane domain M"/>
    <property type="match status" value="1"/>
</dbReference>
<evidence type="ECO:0000256" key="2">
    <source>
        <dbReference type="ARBA" id="ARBA00005675"/>
    </source>
</evidence>
<feature type="transmembrane region" description="Helical" evidence="10">
    <location>
        <begin position="753"/>
        <end position="772"/>
    </location>
</feature>
<dbReference type="Pfam" id="PF00689">
    <property type="entry name" value="Cation_ATPase_C"/>
    <property type="match status" value="1"/>
</dbReference>
<dbReference type="InterPro" id="IPR050510">
    <property type="entry name" value="Cation_transp_ATPase_P-type"/>
</dbReference>
<evidence type="ECO:0000256" key="8">
    <source>
        <dbReference type="ARBA" id="ARBA00022989"/>
    </source>
</evidence>
<gene>
    <name evidence="12" type="ORF">K2U94_11960</name>
</gene>
<dbReference type="Gene3D" id="3.40.50.1000">
    <property type="entry name" value="HAD superfamily/HAD-like"/>
    <property type="match status" value="1"/>
</dbReference>
<keyword evidence="3" id="KW-1003">Cell membrane</keyword>
<keyword evidence="13" id="KW-1185">Reference proteome</keyword>
<dbReference type="InterPro" id="IPR036412">
    <property type="entry name" value="HAD-like_sf"/>
</dbReference>
<dbReference type="Gene3D" id="1.20.1110.10">
    <property type="entry name" value="Calcium-transporting ATPase, transmembrane domain"/>
    <property type="match status" value="1"/>
</dbReference>
<evidence type="ECO:0000256" key="7">
    <source>
        <dbReference type="ARBA" id="ARBA00022967"/>
    </source>
</evidence>
<evidence type="ECO:0000259" key="11">
    <source>
        <dbReference type="SMART" id="SM00831"/>
    </source>
</evidence>
<reference evidence="12" key="1">
    <citation type="journal article" date="2022" name="ISME J.">
        <title>Identification of active gaseous-alkane degraders at natural gas seeps.</title>
        <authorList>
            <person name="Farhan Ul Haque M."/>
            <person name="Hernandez M."/>
            <person name="Crombie A.T."/>
            <person name="Murrell J.C."/>
        </authorList>
    </citation>
    <scope>NUCLEOTIDE SEQUENCE</scope>
    <source>
        <strain evidence="12">PC2</strain>
    </source>
</reference>
<protein>
    <submittedName>
        <fullName evidence="12">Cation-translocating P-type ATPase</fullName>
    </submittedName>
</protein>
<dbReference type="PRINTS" id="PR00119">
    <property type="entry name" value="CATATPASE"/>
</dbReference>
<dbReference type="InterPro" id="IPR023214">
    <property type="entry name" value="HAD_sf"/>
</dbReference>
<dbReference type="SUPFAM" id="SSF81653">
    <property type="entry name" value="Calcium ATPase, transduction domain A"/>
    <property type="match status" value="1"/>
</dbReference>
<dbReference type="InterPro" id="IPR044492">
    <property type="entry name" value="P_typ_ATPase_HD_dom"/>
</dbReference>
<feature type="transmembrane region" description="Helical" evidence="10">
    <location>
        <begin position="280"/>
        <end position="308"/>
    </location>
</feature>
<dbReference type="InterPro" id="IPR001757">
    <property type="entry name" value="P_typ_ATPase"/>
</dbReference>
<dbReference type="RefSeq" id="WP_243067421.1">
    <property type="nucleotide sequence ID" value="NZ_JAIVFK010000013.1"/>
</dbReference>
<dbReference type="InterPro" id="IPR008250">
    <property type="entry name" value="ATPase_P-typ_transduc_dom_A_sf"/>
</dbReference>
<dbReference type="Gene3D" id="3.40.1110.10">
    <property type="entry name" value="Calcium-transporting ATPase, cytoplasmic domain N"/>
    <property type="match status" value="1"/>
</dbReference>
<dbReference type="SMART" id="SM00831">
    <property type="entry name" value="Cation_ATPase_N"/>
    <property type="match status" value="1"/>
</dbReference>
<dbReference type="SFLD" id="SFLDF00027">
    <property type="entry name" value="p-type_atpase"/>
    <property type="match status" value="1"/>
</dbReference>
<proteinExistence type="inferred from homology"/>
<dbReference type="SFLD" id="SFLDG00002">
    <property type="entry name" value="C1.7:_P-type_atpase_like"/>
    <property type="match status" value="1"/>
</dbReference>
<dbReference type="SFLD" id="SFLDS00003">
    <property type="entry name" value="Haloacid_Dehalogenase"/>
    <property type="match status" value="1"/>
</dbReference>
<evidence type="ECO:0000256" key="6">
    <source>
        <dbReference type="ARBA" id="ARBA00022840"/>
    </source>
</evidence>
<keyword evidence="8 10" id="KW-1133">Transmembrane helix</keyword>
<feature type="transmembrane region" description="Helical" evidence="10">
    <location>
        <begin position="92"/>
        <end position="111"/>
    </location>
</feature>